<keyword evidence="8 14" id="KW-1133">Transmembrane helix</keyword>
<dbReference type="InterPro" id="IPR044565">
    <property type="entry name" value="Sec22"/>
</dbReference>
<keyword evidence="5 14" id="KW-0812">Transmembrane</keyword>
<accession>A0A0J9X2M3</accession>
<protein>
    <recommendedName>
        <fullName evidence="12">Protein transport protein SEC22</fullName>
    </recommendedName>
</protein>
<dbReference type="EMBL" id="QQZK01000038">
    <property type="protein sequence ID" value="KAF5101335.1"/>
    <property type="molecule type" value="Genomic_DNA"/>
</dbReference>
<dbReference type="Pfam" id="PF00957">
    <property type="entry name" value="Synaptobrevin"/>
    <property type="match status" value="1"/>
</dbReference>
<evidence type="ECO:0000259" key="15">
    <source>
        <dbReference type="PROSITE" id="PS50859"/>
    </source>
</evidence>
<evidence type="ECO:0000256" key="2">
    <source>
        <dbReference type="ARBA" id="ARBA00004409"/>
    </source>
</evidence>
<gene>
    <name evidence="17" type="ORF">BN980_GECA01s03915g</name>
    <name evidence="18" type="ORF">DV451_002210</name>
</gene>
<proteinExistence type="inferred from homology"/>
<keyword evidence="10 13" id="KW-0175">Coiled coil</keyword>
<evidence type="ECO:0000256" key="6">
    <source>
        <dbReference type="ARBA" id="ARBA00022824"/>
    </source>
</evidence>
<dbReference type="PROSITE" id="PS50859">
    <property type="entry name" value="LONGIN"/>
    <property type="match status" value="1"/>
</dbReference>
<feature type="domain" description="V-SNARE coiled-coil homology" evidence="16">
    <location>
        <begin position="133"/>
        <end position="193"/>
    </location>
</feature>
<dbReference type="PANTHER" id="PTHR45837">
    <property type="entry name" value="VESICLE-TRAFFICKING PROTEIN SEC22B"/>
    <property type="match status" value="1"/>
</dbReference>
<sequence length="215" mass="24869">MVLHTYIARASDGNPLSASVDEDTSLSEQKQQLKVIVRKVTSNSEPRASIESGAYTIHYLLDHEANIIYLTICDHSYPAKLAFSYLDEISKEFSKSYGSEINKPNLRPFSFVKFDNFMQQTKKLYQDTRATQNLDKLNAELQDVTRVMTKNIEDLLYRGDSLDRMSDLSSSLRSESKKYKRHAKKINLEALIRQYIPVIGVSVILLFLFWWVFLR</sequence>
<keyword evidence="6" id="KW-0256">Endoplasmic reticulum</keyword>
<dbReference type="GO" id="GO:0000139">
    <property type="term" value="C:Golgi membrane"/>
    <property type="evidence" value="ECO:0007669"/>
    <property type="project" value="UniProtKB-SubCell"/>
</dbReference>
<keyword evidence="9" id="KW-0333">Golgi apparatus</keyword>
<evidence type="ECO:0000256" key="11">
    <source>
        <dbReference type="ARBA" id="ARBA00023136"/>
    </source>
</evidence>
<dbReference type="GO" id="GO:0005789">
    <property type="term" value="C:endoplasmic reticulum membrane"/>
    <property type="evidence" value="ECO:0007669"/>
    <property type="project" value="UniProtKB-SubCell"/>
</dbReference>
<dbReference type="CDD" id="cd15866">
    <property type="entry name" value="R-SNARE_SEC22"/>
    <property type="match status" value="1"/>
</dbReference>
<dbReference type="InterPro" id="IPR042855">
    <property type="entry name" value="V_SNARE_CC"/>
</dbReference>
<dbReference type="Proteomes" id="UP000750522">
    <property type="component" value="Unassembled WGS sequence"/>
</dbReference>
<dbReference type="Proteomes" id="UP000242525">
    <property type="component" value="Unassembled WGS sequence"/>
</dbReference>
<evidence type="ECO:0000256" key="12">
    <source>
        <dbReference type="ARBA" id="ARBA00024249"/>
    </source>
</evidence>
<evidence type="ECO:0000256" key="13">
    <source>
        <dbReference type="PROSITE-ProRule" id="PRU00290"/>
    </source>
</evidence>
<feature type="transmembrane region" description="Helical" evidence="14">
    <location>
        <begin position="195"/>
        <end position="214"/>
    </location>
</feature>
<evidence type="ECO:0000259" key="16">
    <source>
        <dbReference type="PROSITE" id="PS50892"/>
    </source>
</evidence>
<dbReference type="Gene3D" id="3.30.450.50">
    <property type="entry name" value="Longin domain"/>
    <property type="match status" value="1"/>
</dbReference>
<evidence type="ECO:0000313" key="18">
    <source>
        <dbReference type="EMBL" id="KAF5101335.1"/>
    </source>
</evidence>
<keyword evidence="11 14" id="KW-0472">Membrane</keyword>
<evidence type="ECO:0000256" key="9">
    <source>
        <dbReference type="ARBA" id="ARBA00023034"/>
    </source>
</evidence>
<dbReference type="STRING" id="1173061.A0A0J9X2M3"/>
<evidence type="ECO:0000256" key="7">
    <source>
        <dbReference type="ARBA" id="ARBA00022927"/>
    </source>
</evidence>
<dbReference type="GO" id="GO:0015031">
    <property type="term" value="P:protein transport"/>
    <property type="evidence" value="ECO:0007669"/>
    <property type="project" value="UniProtKB-KW"/>
</dbReference>
<dbReference type="EMBL" id="CCBN010000001">
    <property type="protein sequence ID" value="CDO51289.1"/>
    <property type="molecule type" value="Genomic_DNA"/>
</dbReference>
<evidence type="ECO:0000313" key="17">
    <source>
        <dbReference type="EMBL" id="CDO51289.1"/>
    </source>
</evidence>
<dbReference type="SUPFAM" id="SSF64356">
    <property type="entry name" value="SNARE-like"/>
    <property type="match status" value="1"/>
</dbReference>
<dbReference type="GO" id="GO:0006890">
    <property type="term" value="P:retrograde vesicle-mediated transport, Golgi to endoplasmic reticulum"/>
    <property type="evidence" value="ECO:0007669"/>
    <property type="project" value="InterPro"/>
</dbReference>
<dbReference type="Gene3D" id="1.20.5.110">
    <property type="match status" value="1"/>
</dbReference>
<dbReference type="AlphaFoldDB" id="A0A0J9X2M3"/>
<name>A0A0J9X2M3_GEOCN</name>
<dbReference type="Pfam" id="PF13774">
    <property type="entry name" value="Longin"/>
    <property type="match status" value="1"/>
</dbReference>
<reference evidence="18" key="2">
    <citation type="journal article" date="2020" name="Front. Microbiol.">
        <title>Phenotypic and Genetic Characterization of the Cheese Ripening Yeast Geotrichum candidum.</title>
        <authorList>
            <person name="Perkins V."/>
            <person name="Vignola S."/>
            <person name="Lessard M.H."/>
            <person name="Plante P.L."/>
            <person name="Corbeil J."/>
            <person name="Dugat-Bony E."/>
            <person name="Frenette M."/>
            <person name="Labrie S."/>
        </authorList>
    </citation>
    <scope>NUCLEOTIDE SEQUENCE</scope>
    <source>
        <strain evidence="18">LMA-70</strain>
    </source>
</reference>
<evidence type="ECO:0000256" key="4">
    <source>
        <dbReference type="ARBA" id="ARBA00022448"/>
    </source>
</evidence>
<dbReference type="CDD" id="cd14824">
    <property type="entry name" value="Longin"/>
    <property type="match status" value="1"/>
</dbReference>
<evidence type="ECO:0000256" key="5">
    <source>
        <dbReference type="ARBA" id="ARBA00022692"/>
    </source>
</evidence>
<evidence type="ECO:0000313" key="19">
    <source>
        <dbReference type="Proteomes" id="UP000242525"/>
    </source>
</evidence>
<keyword evidence="19" id="KW-1185">Reference proteome</keyword>
<reference evidence="18" key="3">
    <citation type="submission" date="2020-01" db="EMBL/GenBank/DDBJ databases">
        <authorList>
            <person name="Perkins V."/>
            <person name="Lessard M.-H."/>
            <person name="Dugat-Bony E."/>
            <person name="Frenette M."/>
            <person name="Labrie S."/>
        </authorList>
    </citation>
    <scope>NUCLEOTIDE SEQUENCE</scope>
    <source>
        <strain evidence="18">LMA-70</strain>
    </source>
</reference>
<evidence type="ECO:0000256" key="1">
    <source>
        <dbReference type="ARBA" id="ARBA00004163"/>
    </source>
</evidence>
<comment type="subcellular location">
    <subcellularLocation>
        <location evidence="1">Endoplasmic reticulum membrane</location>
        <topology evidence="1">Single-pass type IV membrane protein</topology>
    </subcellularLocation>
    <subcellularLocation>
        <location evidence="2">Golgi apparatus membrane</location>
        <topology evidence="2">Single-pass type IV membrane protein</topology>
    </subcellularLocation>
</comment>
<evidence type="ECO:0000256" key="10">
    <source>
        <dbReference type="ARBA" id="ARBA00023054"/>
    </source>
</evidence>
<keyword evidence="7" id="KW-0653">Protein transport</keyword>
<dbReference type="GO" id="GO:0005484">
    <property type="term" value="F:SNAP receptor activity"/>
    <property type="evidence" value="ECO:0007669"/>
    <property type="project" value="InterPro"/>
</dbReference>
<evidence type="ECO:0000256" key="14">
    <source>
        <dbReference type="SAM" id="Phobius"/>
    </source>
</evidence>
<evidence type="ECO:0000256" key="3">
    <source>
        <dbReference type="ARBA" id="ARBA00008025"/>
    </source>
</evidence>
<comment type="caution">
    <text evidence="17">The sequence shown here is derived from an EMBL/GenBank/DDBJ whole genome shotgun (WGS) entry which is preliminary data.</text>
</comment>
<organism evidence="17 19">
    <name type="scientific">Geotrichum candidum</name>
    <name type="common">Oospora lactis</name>
    <name type="synonym">Dipodascus geotrichum</name>
    <dbReference type="NCBI Taxonomy" id="1173061"/>
    <lineage>
        <taxon>Eukaryota</taxon>
        <taxon>Fungi</taxon>
        <taxon>Dikarya</taxon>
        <taxon>Ascomycota</taxon>
        <taxon>Saccharomycotina</taxon>
        <taxon>Dipodascomycetes</taxon>
        <taxon>Dipodascales</taxon>
        <taxon>Dipodascaceae</taxon>
        <taxon>Geotrichum</taxon>
    </lineage>
</organism>
<feature type="domain" description="Longin" evidence="15">
    <location>
        <begin position="6"/>
        <end position="118"/>
    </location>
</feature>
<keyword evidence="4" id="KW-0813">Transport</keyword>
<dbReference type="GO" id="GO:0006888">
    <property type="term" value="P:endoplasmic reticulum to Golgi vesicle-mediated transport"/>
    <property type="evidence" value="ECO:0007669"/>
    <property type="project" value="InterPro"/>
</dbReference>
<dbReference type="SMART" id="SM01270">
    <property type="entry name" value="Longin"/>
    <property type="match status" value="1"/>
</dbReference>
<dbReference type="OrthoDB" id="1719357at2759"/>
<dbReference type="InterPro" id="IPR011012">
    <property type="entry name" value="Longin-like_dom_sf"/>
</dbReference>
<dbReference type="InterPro" id="IPR010908">
    <property type="entry name" value="Longin_dom"/>
</dbReference>
<comment type="similarity">
    <text evidence="3">Belongs to the synaptobrevin family.</text>
</comment>
<reference evidence="17 19" key="1">
    <citation type="submission" date="2014-03" db="EMBL/GenBank/DDBJ databases">
        <authorList>
            <person name="Casaregola S."/>
        </authorList>
    </citation>
    <scope>NUCLEOTIDE SEQUENCE [LARGE SCALE GENOMIC DNA]</scope>
    <source>
        <strain evidence="17 19">CLIB 918</strain>
    </source>
</reference>
<evidence type="ECO:0000256" key="8">
    <source>
        <dbReference type="ARBA" id="ARBA00022989"/>
    </source>
</evidence>
<dbReference type="SUPFAM" id="SSF58038">
    <property type="entry name" value="SNARE fusion complex"/>
    <property type="match status" value="1"/>
</dbReference>
<dbReference type="PROSITE" id="PS50892">
    <property type="entry name" value="V_SNARE"/>
    <property type="match status" value="1"/>
</dbReference>